<evidence type="ECO:0000313" key="3">
    <source>
        <dbReference type="Proteomes" id="UP000299102"/>
    </source>
</evidence>
<reference evidence="2 3" key="1">
    <citation type="journal article" date="2019" name="Commun. Biol.">
        <title>The bagworm genome reveals a unique fibroin gene that provides high tensile strength.</title>
        <authorList>
            <person name="Kono N."/>
            <person name="Nakamura H."/>
            <person name="Ohtoshi R."/>
            <person name="Tomita M."/>
            <person name="Numata K."/>
            <person name="Arakawa K."/>
        </authorList>
    </citation>
    <scope>NUCLEOTIDE SEQUENCE [LARGE SCALE GENOMIC DNA]</scope>
</reference>
<dbReference type="Proteomes" id="UP000299102">
    <property type="component" value="Unassembled WGS sequence"/>
</dbReference>
<feature type="region of interest" description="Disordered" evidence="1">
    <location>
        <begin position="56"/>
        <end position="97"/>
    </location>
</feature>
<keyword evidence="3" id="KW-1185">Reference proteome</keyword>
<organism evidence="2 3">
    <name type="scientific">Eumeta variegata</name>
    <name type="common">Bagworm moth</name>
    <name type="synonym">Eumeta japonica</name>
    <dbReference type="NCBI Taxonomy" id="151549"/>
    <lineage>
        <taxon>Eukaryota</taxon>
        <taxon>Metazoa</taxon>
        <taxon>Ecdysozoa</taxon>
        <taxon>Arthropoda</taxon>
        <taxon>Hexapoda</taxon>
        <taxon>Insecta</taxon>
        <taxon>Pterygota</taxon>
        <taxon>Neoptera</taxon>
        <taxon>Endopterygota</taxon>
        <taxon>Lepidoptera</taxon>
        <taxon>Glossata</taxon>
        <taxon>Ditrysia</taxon>
        <taxon>Tineoidea</taxon>
        <taxon>Psychidae</taxon>
        <taxon>Oiketicinae</taxon>
        <taxon>Eumeta</taxon>
    </lineage>
</organism>
<gene>
    <name evidence="2" type="ORF">EVAR_38631_1</name>
</gene>
<proteinExistence type="predicted"/>
<accession>A0A4C1Y1X0</accession>
<evidence type="ECO:0000256" key="1">
    <source>
        <dbReference type="SAM" id="MobiDB-lite"/>
    </source>
</evidence>
<protein>
    <submittedName>
        <fullName evidence="2">Uncharacterized protein</fullName>
    </submittedName>
</protein>
<comment type="caution">
    <text evidence="2">The sequence shown here is derived from an EMBL/GenBank/DDBJ whole genome shotgun (WGS) entry which is preliminary data.</text>
</comment>
<name>A0A4C1Y1X0_EUMVA</name>
<sequence length="97" mass="10300">MVFPVFFISSKEAFVPACDAYQRARARRAPPAPAPTCFGINCRSDDALGRAVKVRASAPRTNGPAADMRTSPTVTRERERKGSTVGAEGRAGTTASE</sequence>
<dbReference type="AlphaFoldDB" id="A0A4C1Y1X0"/>
<dbReference type="EMBL" id="BGZK01001010">
    <property type="protein sequence ID" value="GBP68395.1"/>
    <property type="molecule type" value="Genomic_DNA"/>
</dbReference>
<evidence type="ECO:0000313" key="2">
    <source>
        <dbReference type="EMBL" id="GBP68395.1"/>
    </source>
</evidence>